<evidence type="ECO:0000313" key="5">
    <source>
        <dbReference type="Proteomes" id="UP000530571"/>
    </source>
</evidence>
<protein>
    <submittedName>
        <fullName evidence="4">NADPH:quinone reductase-like Zn-dependent oxidoreductase</fullName>
    </submittedName>
</protein>
<evidence type="ECO:0000313" key="4">
    <source>
        <dbReference type="EMBL" id="MBB4120157.1"/>
    </source>
</evidence>
<dbReference type="GO" id="GO:0016651">
    <property type="term" value="F:oxidoreductase activity, acting on NAD(P)H"/>
    <property type="evidence" value="ECO:0007669"/>
    <property type="project" value="TreeGrafter"/>
</dbReference>
<dbReference type="AlphaFoldDB" id="A0A7W6P7F9"/>
<dbReference type="InterPro" id="IPR036291">
    <property type="entry name" value="NAD(P)-bd_dom_sf"/>
</dbReference>
<keyword evidence="1" id="KW-0521">NADP</keyword>
<keyword evidence="5" id="KW-1185">Reference proteome</keyword>
<accession>A0A7W6P7F9</accession>
<dbReference type="Gene3D" id="3.40.50.720">
    <property type="entry name" value="NAD(P)-binding Rossmann-like Domain"/>
    <property type="match status" value="1"/>
</dbReference>
<evidence type="ECO:0000256" key="1">
    <source>
        <dbReference type="ARBA" id="ARBA00022857"/>
    </source>
</evidence>
<dbReference type="RefSeq" id="WP_343066455.1">
    <property type="nucleotide sequence ID" value="NZ_JACIDZ010000001.1"/>
</dbReference>
<sequence>MLELLDGSHPPPPAQDEVLVRVLSRPVHPGDLIGVRGGYRPQGSSAIAPAGVGRPGFEGFGIVEALGAGHSKGLALGSRVAFFPAKGAWGEQVLAPVQFVTPVPDGVSDAIASQLHVNPLTAAMLLRAASGSGLEASDLIVFSAAGSAVARLAIKLALGKGLSVVGLVRSNQGAESLQTMFPEAAILSTEAADWPDRLRAIAGKRPIRAVLDPVGGQMAGRLIDLLADGGAFIGYGDLSGEPIPVQPLVFPVRGLRMSGVSVGRWAGLSEAERTEDIKMALELAHRSPELFSVAAEYDLSAITEAVAHAEQPGRSGTVLLTSK</sequence>
<dbReference type="PANTHER" id="PTHR48106:SF2">
    <property type="entry name" value="ZN2+-BINDING DEHYDROGENASE"/>
    <property type="match status" value="1"/>
</dbReference>
<dbReference type="InterPro" id="IPR020843">
    <property type="entry name" value="ER"/>
</dbReference>
<keyword evidence="2" id="KW-0560">Oxidoreductase</keyword>
<reference evidence="4 5" key="1">
    <citation type="submission" date="2020-08" db="EMBL/GenBank/DDBJ databases">
        <title>Genomic Encyclopedia of Type Strains, Phase IV (KMG-IV): sequencing the most valuable type-strain genomes for metagenomic binning, comparative biology and taxonomic classification.</title>
        <authorList>
            <person name="Goeker M."/>
        </authorList>
    </citation>
    <scope>NUCLEOTIDE SEQUENCE [LARGE SCALE GENOMIC DNA]</scope>
    <source>
        <strain evidence="4 5">DSM 28101</strain>
    </source>
</reference>
<dbReference type="InterPro" id="IPR013149">
    <property type="entry name" value="ADH-like_C"/>
</dbReference>
<dbReference type="Pfam" id="PF08240">
    <property type="entry name" value="ADH_N"/>
    <property type="match status" value="1"/>
</dbReference>
<evidence type="ECO:0000256" key="2">
    <source>
        <dbReference type="ARBA" id="ARBA00023002"/>
    </source>
</evidence>
<feature type="domain" description="Enoyl reductase (ER)" evidence="3">
    <location>
        <begin position="3"/>
        <end position="320"/>
    </location>
</feature>
<dbReference type="SUPFAM" id="SSF50129">
    <property type="entry name" value="GroES-like"/>
    <property type="match status" value="1"/>
</dbReference>
<dbReference type="InterPro" id="IPR013154">
    <property type="entry name" value="ADH-like_N"/>
</dbReference>
<dbReference type="PANTHER" id="PTHR48106">
    <property type="entry name" value="QUINONE OXIDOREDUCTASE PIG3-RELATED"/>
    <property type="match status" value="1"/>
</dbReference>
<evidence type="ECO:0000259" key="3">
    <source>
        <dbReference type="SMART" id="SM00829"/>
    </source>
</evidence>
<name>A0A7W6P7F9_9HYPH</name>
<gene>
    <name evidence="4" type="ORF">GGR30_000052</name>
</gene>
<dbReference type="Gene3D" id="3.90.180.10">
    <property type="entry name" value="Medium-chain alcohol dehydrogenases, catalytic domain"/>
    <property type="match status" value="1"/>
</dbReference>
<dbReference type="GO" id="GO:0070402">
    <property type="term" value="F:NADPH binding"/>
    <property type="evidence" value="ECO:0007669"/>
    <property type="project" value="TreeGrafter"/>
</dbReference>
<dbReference type="Pfam" id="PF00107">
    <property type="entry name" value="ADH_zinc_N"/>
    <property type="match status" value="1"/>
</dbReference>
<dbReference type="InterPro" id="IPR011032">
    <property type="entry name" value="GroES-like_sf"/>
</dbReference>
<organism evidence="4 5">
    <name type="scientific">Martelella radicis</name>
    <dbReference type="NCBI Taxonomy" id="1397476"/>
    <lineage>
        <taxon>Bacteria</taxon>
        <taxon>Pseudomonadati</taxon>
        <taxon>Pseudomonadota</taxon>
        <taxon>Alphaproteobacteria</taxon>
        <taxon>Hyphomicrobiales</taxon>
        <taxon>Aurantimonadaceae</taxon>
        <taxon>Martelella</taxon>
    </lineage>
</organism>
<dbReference type="Proteomes" id="UP000530571">
    <property type="component" value="Unassembled WGS sequence"/>
</dbReference>
<proteinExistence type="predicted"/>
<comment type="caution">
    <text evidence="4">The sequence shown here is derived from an EMBL/GenBank/DDBJ whole genome shotgun (WGS) entry which is preliminary data.</text>
</comment>
<dbReference type="SMART" id="SM00829">
    <property type="entry name" value="PKS_ER"/>
    <property type="match status" value="1"/>
</dbReference>
<dbReference type="EMBL" id="JACIDZ010000001">
    <property type="protein sequence ID" value="MBB4120157.1"/>
    <property type="molecule type" value="Genomic_DNA"/>
</dbReference>
<dbReference type="SUPFAM" id="SSF51735">
    <property type="entry name" value="NAD(P)-binding Rossmann-fold domains"/>
    <property type="match status" value="1"/>
</dbReference>